<gene>
    <name evidence="3" type="ORF">LYSHEL_25010</name>
</gene>
<protein>
    <recommendedName>
        <fullName evidence="2">Haemolysin activator HlyB C-terminal domain-containing protein</fullName>
    </recommendedName>
</protein>
<dbReference type="Pfam" id="PF03865">
    <property type="entry name" value="ShlB"/>
    <property type="match status" value="1"/>
</dbReference>
<dbReference type="EMBL" id="AP024546">
    <property type="protein sequence ID" value="BCT96630.1"/>
    <property type="molecule type" value="Genomic_DNA"/>
</dbReference>
<keyword evidence="4" id="KW-1185">Reference proteome</keyword>
<reference evidence="3 4" key="1">
    <citation type="submission" date="2021-03" db="EMBL/GenBank/DDBJ databases">
        <title>Complete Genome Sequences of Two Lysobacter Strains Isolated from Sea Water (Lysobacter caseinilyticus) and Soil (Lysobacter helvus) in South Korea.</title>
        <authorList>
            <person name="Watanabe Y."/>
            <person name="Arakawa K."/>
        </authorList>
    </citation>
    <scope>NUCLEOTIDE SEQUENCE [LARGE SCALE GENOMIC DNA]</scope>
    <source>
        <strain evidence="3 4">D10</strain>
    </source>
</reference>
<evidence type="ECO:0000256" key="1">
    <source>
        <dbReference type="SAM" id="MobiDB-lite"/>
    </source>
</evidence>
<organism evidence="3 4">
    <name type="scientific">Lysobacter helvus</name>
    <dbReference type="NCBI Taxonomy" id="2675059"/>
    <lineage>
        <taxon>Bacteria</taxon>
        <taxon>Pseudomonadati</taxon>
        <taxon>Pseudomonadota</taxon>
        <taxon>Gammaproteobacteria</taxon>
        <taxon>Lysobacterales</taxon>
        <taxon>Lysobacteraceae</taxon>
        <taxon>Lysobacter</taxon>
    </lineage>
</organism>
<dbReference type="InterPro" id="IPR051544">
    <property type="entry name" value="TPS_OM_transporter"/>
</dbReference>
<dbReference type="Gene3D" id="2.40.160.50">
    <property type="entry name" value="membrane protein fhac: a member of the omp85/tpsb transporter family"/>
    <property type="match status" value="1"/>
</dbReference>
<name>A0ABM7QGA6_9GAMM</name>
<evidence type="ECO:0000313" key="3">
    <source>
        <dbReference type="EMBL" id="BCT96630.1"/>
    </source>
</evidence>
<dbReference type="Proteomes" id="UP000680514">
    <property type="component" value="Chromosome"/>
</dbReference>
<dbReference type="PANTHER" id="PTHR34597:SF3">
    <property type="entry name" value="OUTER MEMBRANE TRANSPORTER CDIB"/>
    <property type="match status" value="1"/>
</dbReference>
<dbReference type="InterPro" id="IPR005565">
    <property type="entry name" value="Hemolysn_activator_HlyB_C"/>
</dbReference>
<accession>A0ABM7QGA6</accession>
<evidence type="ECO:0000313" key="4">
    <source>
        <dbReference type="Proteomes" id="UP000680514"/>
    </source>
</evidence>
<dbReference type="PANTHER" id="PTHR34597">
    <property type="entry name" value="SLR1661 PROTEIN"/>
    <property type="match status" value="1"/>
</dbReference>
<feature type="region of interest" description="Disordered" evidence="1">
    <location>
        <begin position="375"/>
        <end position="397"/>
    </location>
</feature>
<proteinExistence type="predicted"/>
<evidence type="ECO:0000259" key="2">
    <source>
        <dbReference type="Pfam" id="PF03865"/>
    </source>
</evidence>
<feature type="domain" description="Haemolysin activator HlyB C-terminal" evidence="2">
    <location>
        <begin position="39"/>
        <end position="363"/>
    </location>
</feature>
<sequence length="408" mass="45213">MQQVSATTLPATFFGLPVEPSRNERQTAQVSIVPADETGWSWIDVKVQRKLPIGGSIGLDNSGANEDAFVPKGDNTSPPGYGRFKTTLGASLRGIGAETWSFGGTRRHYYDGYADFEDSRSVAVSIPAGFWDFELRRGDSRYVKEIESIFTSYGSEGKSNDQSLKVGHTVSRSKRGKTDVSLRIQRKDSENFINGTRIDANSKVYTDLTLGMSRVDQLWGGSLYVDFNWSRGTKWLGANNVVIDPREGHTPALYYKYAGNVSWSRPIKFGDRRFDYALRSGWQYSPRKLLAANQLSIGDEYTVRGFKGASVSGDRGIYLSNTVSMPINRVLTAFVGADIGVVDSNHSDKRHEAISGFALGLRGNWKHASFSITHAEPMQNRRDPPADPRNPPPDNARDVLYATATLRF</sequence>